<protein>
    <recommendedName>
        <fullName evidence="8">Glutamate--tRNA ligase</fullName>
        <ecNumber evidence="8">6.1.1.17</ecNumber>
    </recommendedName>
    <alternativeName>
        <fullName evidence="8">Glutamyl-tRNA synthetase</fullName>
        <shortName evidence="8">GluRS</shortName>
    </alternativeName>
</protein>
<name>A0ABV7MEE8_9PROT</name>
<evidence type="ECO:0000256" key="3">
    <source>
        <dbReference type="ARBA" id="ARBA00022598"/>
    </source>
</evidence>
<dbReference type="EMBL" id="JBHRVA010000003">
    <property type="protein sequence ID" value="MFC3303820.1"/>
    <property type="molecule type" value="Genomic_DNA"/>
</dbReference>
<evidence type="ECO:0000256" key="7">
    <source>
        <dbReference type="ARBA" id="ARBA00023146"/>
    </source>
</evidence>
<dbReference type="InterPro" id="IPR004527">
    <property type="entry name" value="Glu-tRNA-ligase_bac/mito"/>
</dbReference>
<dbReference type="SUPFAM" id="SSF48163">
    <property type="entry name" value="An anticodon-binding domain of class I aminoacyl-tRNA synthetases"/>
    <property type="match status" value="1"/>
</dbReference>
<evidence type="ECO:0000256" key="1">
    <source>
        <dbReference type="ARBA" id="ARBA00007894"/>
    </source>
</evidence>
<dbReference type="InterPro" id="IPR014729">
    <property type="entry name" value="Rossmann-like_a/b/a_fold"/>
</dbReference>
<keyword evidence="2 8" id="KW-0963">Cytoplasm</keyword>
<evidence type="ECO:0000256" key="5">
    <source>
        <dbReference type="ARBA" id="ARBA00022840"/>
    </source>
</evidence>
<dbReference type="Pfam" id="PF19269">
    <property type="entry name" value="Anticodon_2"/>
    <property type="match status" value="1"/>
</dbReference>
<sequence length="450" mass="50176">MTVHVRFAPSPTGKLHVGNVRAALFNYLLAKANDGVFLLRSDDTDQARSTKEFEDGIQKDLRWLGIVWDEFARQSERFSVYEDVAEHLKSEGLLYPCYETAEELDRKRKLQRARGLPPVYDRAALELSEKDKAALEAEGRRPHWRFKLAQQEVGWNDLVRGEQKFDTGTMSDPVLIREDGAFLYTLPSCIDDVDFGITHVVRGEDHVTNTAAQIEIFNAIIAYRGEGQIPTFAHHSLLVGKDGEGLSKRLGSLSVEGMREEGIEPEAITSLLARLGTSQPVEPVLDMEELAKGFSFDILGRAPARFDPEELKLLNSKVLHEMPYERVADRLKRMGVSQKVWNAVRGNIDTLKDAAVWREILEGEINPVIAEEDREFCAVAADKVGGVTADAAGWSELVSELKSATGRKGKGLFMPLRKALTGQTSGPEMPDVFALIGKEKAARRFRGERA</sequence>
<dbReference type="PROSITE" id="PS00178">
    <property type="entry name" value="AA_TRNA_LIGASE_I"/>
    <property type="match status" value="1"/>
</dbReference>
<evidence type="ECO:0000259" key="10">
    <source>
        <dbReference type="Pfam" id="PF19269"/>
    </source>
</evidence>
<keyword evidence="5 8" id="KW-0067">ATP-binding</keyword>
<evidence type="ECO:0000313" key="12">
    <source>
        <dbReference type="Proteomes" id="UP001595607"/>
    </source>
</evidence>
<dbReference type="Pfam" id="PF00749">
    <property type="entry name" value="tRNA-synt_1c"/>
    <property type="match status" value="1"/>
</dbReference>
<gene>
    <name evidence="8 11" type="primary">gltX</name>
    <name evidence="11" type="ORF">ACFONP_13895</name>
</gene>
<keyword evidence="3 8" id="KW-0436">Ligase</keyword>
<dbReference type="PANTHER" id="PTHR43311:SF2">
    <property type="entry name" value="GLUTAMATE--TRNA LIGASE, MITOCHONDRIAL-RELATED"/>
    <property type="match status" value="1"/>
</dbReference>
<dbReference type="InterPro" id="IPR001412">
    <property type="entry name" value="aa-tRNA-synth_I_CS"/>
</dbReference>
<dbReference type="InterPro" id="IPR045462">
    <property type="entry name" value="aa-tRNA-synth_I_cd-bd"/>
</dbReference>
<dbReference type="GO" id="GO:0004818">
    <property type="term" value="F:glutamate-tRNA ligase activity"/>
    <property type="evidence" value="ECO:0007669"/>
    <property type="project" value="UniProtKB-EC"/>
</dbReference>
<dbReference type="Proteomes" id="UP001595607">
    <property type="component" value="Unassembled WGS sequence"/>
</dbReference>
<dbReference type="InterPro" id="IPR020751">
    <property type="entry name" value="aa-tRNA-synth_I_codon-bd_sub2"/>
</dbReference>
<dbReference type="PRINTS" id="PR00987">
    <property type="entry name" value="TRNASYNTHGLU"/>
</dbReference>
<comment type="subunit">
    <text evidence="8">Monomer.</text>
</comment>
<reference evidence="12" key="1">
    <citation type="journal article" date="2019" name="Int. J. Syst. Evol. Microbiol.">
        <title>The Global Catalogue of Microorganisms (GCM) 10K type strain sequencing project: providing services to taxonomists for standard genome sequencing and annotation.</title>
        <authorList>
            <consortium name="The Broad Institute Genomics Platform"/>
            <consortium name="The Broad Institute Genome Sequencing Center for Infectious Disease"/>
            <person name="Wu L."/>
            <person name="Ma J."/>
        </authorList>
    </citation>
    <scope>NUCLEOTIDE SEQUENCE [LARGE SCALE GENOMIC DNA]</scope>
    <source>
        <strain evidence="12">KCTC 22245</strain>
    </source>
</reference>
<dbReference type="RefSeq" id="WP_189576722.1">
    <property type="nucleotide sequence ID" value="NZ_BMXU01000002.1"/>
</dbReference>
<comment type="subcellular location">
    <subcellularLocation>
        <location evidence="8">Cytoplasm</location>
    </subcellularLocation>
</comment>
<feature type="short sequence motif" description="'HIGH' region" evidence="8">
    <location>
        <begin position="9"/>
        <end position="19"/>
    </location>
</feature>
<dbReference type="InterPro" id="IPR049940">
    <property type="entry name" value="GluQ/Sye"/>
</dbReference>
<dbReference type="InterPro" id="IPR000924">
    <property type="entry name" value="Glu/Gln-tRNA-synth"/>
</dbReference>
<accession>A0ABV7MEE8</accession>
<dbReference type="Gene3D" id="3.40.50.620">
    <property type="entry name" value="HUPs"/>
    <property type="match status" value="1"/>
</dbReference>
<dbReference type="InterPro" id="IPR008925">
    <property type="entry name" value="aa_tRNA-synth_I_cd-bd_sf"/>
</dbReference>
<dbReference type="NCBIfam" id="TIGR00464">
    <property type="entry name" value="gltX_bact"/>
    <property type="match status" value="1"/>
</dbReference>
<dbReference type="PANTHER" id="PTHR43311">
    <property type="entry name" value="GLUTAMATE--TRNA LIGASE"/>
    <property type="match status" value="1"/>
</dbReference>
<dbReference type="EC" id="6.1.1.17" evidence="8"/>
<organism evidence="11 12">
    <name type="scientific">Parvularcula lutaonensis</name>
    <dbReference type="NCBI Taxonomy" id="491923"/>
    <lineage>
        <taxon>Bacteria</taxon>
        <taxon>Pseudomonadati</taxon>
        <taxon>Pseudomonadota</taxon>
        <taxon>Alphaproteobacteria</taxon>
        <taxon>Parvularculales</taxon>
        <taxon>Parvularculaceae</taxon>
        <taxon>Parvularcula</taxon>
    </lineage>
</organism>
<dbReference type="SUPFAM" id="SSF52374">
    <property type="entry name" value="Nucleotidylyl transferase"/>
    <property type="match status" value="1"/>
</dbReference>
<evidence type="ECO:0000256" key="6">
    <source>
        <dbReference type="ARBA" id="ARBA00022917"/>
    </source>
</evidence>
<evidence type="ECO:0000256" key="4">
    <source>
        <dbReference type="ARBA" id="ARBA00022741"/>
    </source>
</evidence>
<keyword evidence="6 8" id="KW-0648">Protein biosynthesis</keyword>
<evidence type="ECO:0000259" key="9">
    <source>
        <dbReference type="Pfam" id="PF00749"/>
    </source>
</evidence>
<evidence type="ECO:0000313" key="11">
    <source>
        <dbReference type="EMBL" id="MFC3303820.1"/>
    </source>
</evidence>
<dbReference type="HAMAP" id="MF_00022">
    <property type="entry name" value="Glu_tRNA_synth_type1"/>
    <property type="match status" value="1"/>
</dbReference>
<evidence type="ECO:0000256" key="8">
    <source>
        <dbReference type="HAMAP-Rule" id="MF_00022"/>
    </source>
</evidence>
<keyword evidence="7 8" id="KW-0030">Aminoacyl-tRNA synthetase</keyword>
<evidence type="ECO:0000256" key="2">
    <source>
        <dbReference type="ARBA" id="ARBA00022490"/>
    </source>
</evidence>
<comment type="similarity">
    <text evidence="1 8">Belongs to the class-I aminoacyl-tRNA synthetase family. Glutamate--tRNA ligase type 1 subfamily.</text>
</comment>
<feature type="binding site" evidence="8">
    <location>
        <position position="248"/>
    </location>
    <ligand>
        <name>ATP</name>
        <dbReference type="ChEBI" id="CHEBI:30616"/>
    </ligand>
</feature>
<dbReference type="InterPro" id="IPR020058">
    <property type="entry name" value="Glu/Gln-tRNA-synth_Ib_cat-dom"/>
</dbReference>
<proteinExistence type="inferred from homology"/>
<keyword evidence="12" id="KW-1185">Reference proteome</keyword>
<comment type="caution">
    <text evidence="8">Lacks conserved residue(s) required for the propagation of feature annotation.</text>
</comment>
<dbReference type="Gene3D" id="1.10.10.350">
    <property type="match status" value="1"/>
</dbReference>
<feature type="short sequence motif" description="'KMSKS' region" evidence="8">
    <location>
        <begin position="245"/>
        <end position="249"/>
    </location>
</feature>
<keyword evidence="4 8" id="KW-0547">Nucleotide-binding</keyword>
<feature type="domain" description="Glutamyl/glutaminyl-tRNA synthetase class Ib catalytic" evidence="9">
    <location>
        <begin position="3"/>
        <end position="312"/>
    </location>
</feature>
<comment type="caution">
    <text evidence="11">The sequence shown here is derived from an EMBL/GenBank/DDBJ whole genome shotgun (WGS) entry which is preliminary data.</text>
</comment>
<feature type="domain" description="Aminoacyl-tRNA synthetase class I anticodon-binding" evidence="10">
    <location>
        <begin position="385"/>
        <end position="446"/>
    </location>
</feature>
<comment type="function">
    <text evidence="8">Catalyzes the attachment of glutamate to tRNA(Glu) in a two-step reaction: glutamate is first activated by ATP to form Glu-AMP and then transferred to the acceptor end of tRNA(Glu).</text>
</comment>
<comment type="catalytic activity">
    <reaction evidence="8">
        <text>tRNA(Glu) + L-glutamate + ATP = L-glutamyl-tRNA(Glu) + AMP + diphosphate</text>
        <dbReference type="Rhea" id="RHEA:23540"/>
        <dbReference type="Rhea" id="RHEA-COMP:9663"/>
        <dbReference type="Rhea" id="RHEA-COMP:9680"/>
        <dbReference type="ChEBI" id="CHEBI:29985"/>
        <dbReference type="ChEBI" id="CHEBI:30616"/>
        <dbReference type="ChEBI" id="CHEBI:33019"/>
        <dbReference type="ChEBI" id="CHEBI:78442"/>
        <dbReference type="ChEBI" id="CHEBI:78520"/>
        <dbReference type="ChEBI" id="CHEBI:456215"/>
        <dbReference type="EC" id="6.1.1.17"/>
    </reaction>
</comment>